<proteinExistence type="predicted"/>
<sequence>MCFGPTPWSSHWPDCNRYREVLLVKLRSAFPVSTIKEGFSQAWWRAVLEKYNEIREMVFNRQRVMQTHIQLSDINQPTLTAW</sequence>
<accession>A0A9D4QLZ2</accession>
<keyword evidence="2" id="KW-1185">Reference proteome</keyword>
<gene>
    <name evidence="1" type="ORF">DPMN_108338</name>
</gene>
<name>A0A9D4QLZ2_DREPO</name>
<reference evidence="1" key="2">
    <citation type="submission" date="2020-11" db="EMBL/GenBank/DDBJ databases">
        <authorList>
            <person name="McCartney M.A."/>
            <person name="Auch B."/>
            <person name="Kono T."/>
            <person name="Mallez S."/>
            <person name="Becker A."/>
            <person name="Gohl D.M."/>
            <person name="Silverstein K.A.T."/>
            <person name="Koren S."/>
            <person name="Bechman K.B."/>
            <person name="Herman A."/>
            <person name="Abrahante J.E."/>
            <person name="Garbe J."/>
        </authorList>
    </citation>
    <scope>NUCLEOTIDE SEQUENCE</scope>
    <source>
        <strain evidence="1">Duluth1</strain>
        <tissue evidence="1">Whole animal</tissue>
    </source>
</reference>
<dbReference type="EMBL" id="JAIWYP010000004">
    <property type="protein sequence ID" value="KAH3835005.1"/>
    <property type="molecule type" value="Genomic_DNA"/>
</dbReference>
<evidence type="ECO:0000313" key="1">
    <source>
        <dbReference type="EMBL" id="KAH3835005.1"/>
    </source>
</evidence>
<dbReference type="Proteomes" id="UP000828390">
    <property type="component" value="Unassembled WGS sequence"/>
</dbReference>
<evidence type="ECO:0000313" key="2">
    <source>
        <dbReference type="Proteomes" id="UP000828390"/>
    </source>
</evidence>
<dbReference type="AlphaFoldDB" id="A0A9D4QLZ2"/>
<organism evidence="1 2">
    <name type="scientific">Dreissena polymorpha</name>
    <name type="common">Zebra mussel</name>
    <name type="synonym">Mytilus polymorpha</name>
    <dbReference type="NCBI Taxonomy" id="45954"/>
    <lineage>
        <taxon>Eukaryota</taxon>
        <taxon>Metazoa</taxon>
        <taxon>Spiralia</taxon>
        <taxon>Lophotrochozoa</taxon>
        <taxon>Mollusca</taxon>
        <taxon>Bivalvia</taxon>
        <taxon>Autobranchia</taxon>
        <taxon>Heteroconchia</taxon>
        <taxon>Euheterodonta</taxon>
        <taxon>Imparidentia</taxon>
        <taxon>Neoheterodontei</taxon>
        <taxon>Myida</taxon>
        <taxon>Dreissenoidea</taxon>
        <taxon>Dreissenidae</taxon>
        <taxon>Dreissena</taxon>
    </lineage>
</organism>
<protein>
    <submittedName>
        <fullName evidence="1">Uncharacterized protein</fullName>
    </submittedName>
</protein>
<reference evidence="1" key="1">
    <citation type="journal article" date="2019" name="bioRxiv">
        <title>The Genome of the Zebra Mussel, Dreissena polymorpha: A Resource for Invasive Species Research.</title>
        <authorList>
            <person name="McCartney M.A."/>
            <person name="Auch B."/>
            <person name="Kono T."/>
            <person name="Mallez S."/>
            <person name="Zhang Y."/>
            <person name="Obille A."/>
            <person name="Becker A."/>
            <person name="Abrahante J.E."/>
            <person name="Garbe J."/>
            <person name="Badalamenti J.P."/>
            <person name="Herman A."/>
            <person name="Mangelson H."/>
            <person name="Liachko I."/>
            <person name="Sullivan S."/>
            <person name="Sone E.D."/>
            <person name="Koren S."/>
            <person name="Silverstein K.A.T."/>
            <person name="Beckman K.B."/>
            <person name="Gohl D.M."/>
        </authorList>
    </citation>
    <scope>NUCLEOTIDE SEQUENCE</scope>
    <source>
        <strain evidence="1">Duluth1</strain>
        <tissue evidence="1">Whole animal</tissue>
    </source>
</reference>
<comment type="caution">
    <text evidence="1">The sequence shown here is derived from an EMBL/GenBank/DDBJ whole genome shotgun (WGS) entry which is preliminary data.</text>
</comment>